<evidence type="ECO:0000313" key="3">
    <source>
        <dbReference type="Proteomes" id="UP000249354"/>
    </source>
</evidence>
<keyword evidence="1" id="KW-0472">Membrane</keyword>
<reference evidence="2 3" key="2">
    <citation type="submission" date="2018-06" db="EMBL/GenBank/DDBJ databases">
        <title>Metagenomic assembly of (sub)arctic Cyanobacteria and their associated microbiome from non-axenic cultures.</title>
        <authorList>
            <person name="Baurain D."/>
        </authorList>
    </citation>
    <scope>NUCLEOTIDE SEQUENCE [LARGE SCALE GENOMIC DNA]</scope>
    <source>
        <strain evidence="2">ULC129bin1</strain>
    </source>
</reference>
<protein>
    <submittedName>
        <fullName evidence="2">Uncharacterized protein</fullName>
    </submittedName>
</protein>
<evidence type="ECO:0000313" key="2">
    <source>
        <dbReference type="EMBL" id="PZO18875.1"/>
    </source>
</evidence>
<comment type="caution">
    <text evidence="2">The sequence shown here is derived from an EMBL/GenBank/DDBJ whole genome shotgun (WGS) entry which is preliminary data.</text>
</comment>
<evidence type="ECO:0000256" key="1">
    <source>
        <dbReference type="SAM" id="Phobius"/>
    </source>
</evidence>
<keyword evidence="1" id="KW-1133">Transmembrane helix</keyword>
<sequence length="133" mass="15206">MLAIKSFLVNKFLTVWWAVVIVLLALPFGVWLVNYGAAASAQTPACYVSNSHQICLESLRRSAQRYWEYRTVISVDGKKQPLELYNCRDRTRTLPRDGSTIPFLTNKTGDWVCQVFKPSRAPELNERGVVEIR</sequence>
<keyword evidence="1" id="KW-0812">Transmembrane</keyword>
<dbReference type="Proteomes" id="UP000249354">
    <property type="component" value="Unassembled WGS sequence"/>
</dbReference>
<feature type="transmembrane region" description="Helical" evidence="1">
    <location>
        <begin position="12"/>
        <end position="33"/>
    </location>
</feature>
<organism evidence="2 3">
    <name type="scientific">Leptolyngbya foveolarum</name>
    <dbReference type="NCBI Taxonomy" id="47253"/>
    <lineage>
        <taxon>Bacteria</taxon>
        <taxon>Bacillati</taxon>
        <taxon>Cyanobacteriota</taxon>
        <taxon>Cyanophyceae</taxon>
        <taxon>Leptolyngbyales</taxon>
        <taxon>Leptolyngbyaceae</taxon>
        <taxon>Leptolyngbya group</taxon>
        <taxon>Leptolyngbya</taxon>
    </lineage>
</organism>
<dbReference type="EMBL" id="QBMC01000050">
    <property type="protein sequence ID" value="PZO18875.1"/>
    <property type="molecule type" value="Genomic_DNA"/>
</dbReference>
<proteinExistence type="predicted"/>
<dbReference type="AlphaFoldDB" id="A0A2W4W9A6"/>
<accession>A0A2W4W9A6</accession>
<name>A0A2W4W9A6_9CYAN</name>
<reference evidence="3" key="1">
    <citation type="submission" date="2018-04" db="EMBL/GenBank/DDBJ databases">
        <authorList>
            <person name="Cornet L."/>
        </authorList>
    </citation>
    <scope>NUCLEOTIDE SEQUENCE [LARGE SCALE GENOMIC DNA]</scope>
</reference>
<gene>
    <name evidence="2" type="ORF">DCF25_09215</name>
</gene>